<dbReference type="InterPro" id="IPR020472">
    <property type="entry name" value="WD40_PAC1"/>
</dbReference>
<dbReference type="PROSITE" id="PS50082">
    <property type="entry name" value="WD_REPEATS_2"/>
    <property type="match status" value="4"/>
</dbReference>
<evidence type="ECO:0000256" key="8">
    <source>
        <dbReference type="ARBA" id="ARBA00023140"/>
    </source>
</evidence>
<comment type="similarity">
    <text evidence="9">Belongs to the WD repeat peroxin-7 family.</text>
</comment>
<feature type="repeat" description="WD" evidence="11">
    <location>
        <begin position="113"/>
        <end position="156"/>
    </location>
</feature>
<dbReference type="SUPFAM" id="SSF50978">
    <property type="entry name" value="WD40 repeat-like"/>
    <property type="match status" value="1"/>
</dbReference>
<dbReference type="GO" id="GO:0005053">
    <property type="term" value="F:peroxisome matrix targeting signal-2 binding"/>
    <property type="evidence" value="ECO:0007669"/>
    <property type="project" value="InterPro"/>
</dbReference>
<evidence type="ECO:0000256" key="6">
    <source>
        <dbReference type="ARBA" id="ARBA00022737"/>
    </source>
</evidence>
<dbReference type="GO" id="GO:0005782">
    <property type="term" value="C:peroxisomal matrix"/>
    <property type="evidence" value="ECO:0007669"/>
    <property type="project" value="UniProtKB-SubCell"/>
</dbReference>
<dbReference type="PROSITE" id="PS00678">
    <property type="entry name" value="WD_REPEATS_1"/>
    <property type="match status" value="1"/>
</dbReference>
<proteinExistence type="inferred from homology"/>
<dbReference type="GO" id="GO:0005829">
    <property type="term" value="C:cytosol"/>
    <property type="evidence" value="ECO:0007669"/>
    <property type="project" value="UniProtKB-SubCell"/>
</dbReference>
<evidence type="ECO:0000256" key="7">
    <source>
        <dbReference type="ARBA" id="ARBA00022927"/>
    </source>
</evidence>
<dbReference type="GO" id="GO:0016558">
    <property type="term" value="P:protein import into peroxisome matrix"/>
    <property type="evidence" value="ECO:0007669"/>
    <property type="project" value="InterPro"/>
</dbReference>
<keyword evidence="4" id="KW-0963">Cytoplasm</keyword>
<evidence type="ECO:0000256" key="1">
    <source>
        <dbReference type="ARBA" id="ARBA00004253"/>
    </source>
</evidence>
<dbReference type="OrthoDB" id="273771at2759"/>
<dbReference type="InterPro" id="IPR001680">
    <property type="entry name" value="WD40_rpt"/>
</dbReference>
<dbReference type="PANTHER" id="PTHR46027:SF1">
    <property type="entry name" value="PEROXISOMAL TARGETING SIGNAL 2 RECEPTOR"/>
    <property type="match status" value="1"/>
</dbReference>
<evidence type="ECO:0000313" key="12">
    <source>
        <dbReference type="EMBL" id="CAH1392526.1"/>
    </source>
</evidence>
<feature type="repeat" description="WD" evidence="11">
    <location>
        <begin position="201"/>
        <end position="237"/>
    </location>
</feature>
<keyword evidence="6" id="KW-0677">Repeat</keyword>
<organism evidence="12 13">
    <name type="scientific">Nezara viridula</name>
    <name type="common">Southern green stink bug</name>
    <name type="synonym">Cimex viridulus</name>
    <dbReference type="NCBI Taxonomy" id="85310"/>
    <lineage>
        <taxon>Eukaryota</taxon>
        <taxon>Metazoa</taxon>
        <taxon>Ecdysozoa</taxon>
        <taxon>Arthropoda</taxon>
        <taxon>Hexapoda</taxon>
        <taxon>Insecta</taxon>
        <taxon>Pterygota</taxon>
        <taxon>Neoptera</taxon>
        <taxon>Paraneoptera</taxon>
        <taxon>Hemiptera</taxon>
        <taxon>Heteroptera</taxon>
        <taxon>Panheteroptera</taxon>
        <taxon>Pentatomomorpha</taxon>
        <taxon>Pentatomoidea</taxon>
        <taxon>Pentatomidae</taxon>
        <taxon>Pentatominae</taxon>
        <taxon>Nezara</taxon>
    </lineage>
</organism>
<name>A0A9P0EEW4_NEZVI</name>
<evidence type="ECO:0000256" key="11">
    <source>
        <dbReference type="PROSITE-ProRule" id="PRU00221"/>
    </source>
</evidence>
<accession>A0A9P0EEW4</accession>
<dbReference type="InterPro" id="IPR044536">
    <property type="entry name" value="PEX7"/>
</dbReference>
<dbReference type="SMART" id="SM00320">
    <property type="entry name" value="WD40"/>
    <property type="match status" value="6"/>
</dbReference>
<dbReference type="InterPro" id="IPR036322">
    <property type="entry name" value="WD40_repeat_dom_sf"/>
</dbReference>
<keyword evidence="13" id="KW-1185">Reference proteome</keyword>
<keyword evidence="8" id="KW-0576">Peroxisome</keyword>
<evidence type="ECO:0000256" key="10">
    <source>
        <dbReference type="ARBA" id="ARBA00032565"/>
    </source>
</evidence>
<dbReference type="PROSITE" id="PS50294">
    <property type="entry name" value="WD_REPEATS_REGION"/>
    <property type="match status" value="2"/>
</dbReference>
<dbReference type="PRINTS" id="PR00320">
    <property type="entry name" value="GPROTEINBRPT"/>
</dbReference>
<dbReference type="PANTHER" id="PTHR46027">
    <property type="entry name" value="PEROXISOMAL TARGETING SIGNAL 2 RECEPTOR"/>
    <property type="match status" value="1"/>
</dbReference>
<evidence type="ECO:0000256" key="5">
    <source>
        <dbReference type="ARBA" id="ARBA00022574"/>
    </source>
</evidence>
<evidence type="ECO:0000256" key="3">
    <source>
        <dbReference type="ARBA" id="ARBA00022448"/>
    </source>
</evidence>
<evidence type="ECO:0000256" key="9">
    <source>
        <dbReference type="ARBA" id="ARBA00024017"/>
    </source>
</evidence>
<evidence type="ECO:0000256" key="4">
    <source>
        <dbReference type="ARBA" id="ARBA00022490"/>
    </source>
</evidence>
<keyword evidence="7" id="KW-0653">Protein transport</keyword>
<dbReference type="Gene3D" id="2.130.10.10">
    <property type="entry name" value="YVTN repeat-like/Quinoprotein amine dehydrogenase"/>
    <property type="match status" value="1"/>
</dbReference>
<sequence>MQHSYRKRPTSTSDVSSLLTSVLPFSVSALISSSNRLVCATSQYFGLAGGGTLFVLDLVSNDSFEEVARYEWQDGLFDVVWSESNPNILVAASGDGILHIWDVNSPKAPAKILKEHKKEVYSVDWSQTRQEQHVLSASWDCSIKLWDPTRSSSLSTFLGHSQLVYNAMWSPHVPSCFASVSGDGTMKIWNSNVPQKASMTMRVHDAEVLSCSWCKYDANILATRGSDGLIRGWDLRSLAYPIFEQKGCEYAVRRVQFSPHYLSILASVSYDFTTRSWDFKASSEAVETIRHNSEFVYGLDFNNHIEGQIADCGWDSLIHVFTPRSLTSLSSC</sequence>
<dbReference type="EMBL" id="OV725078">
    <property type="protein sequence ID" value="CAH1392526.1"/>
    <property type="molecule type" value="Genomic_DNA"/>
</dbReference>
<protein>
    <recommendedName>
        <fullName evidence="10">Peroxin-7</fullName>
    </recommendedName>
</protein>
<feature type="repeat" description="WD" evidence="11">
    <location>
        <begin position="85"/>
        <end position="111"/>
    </location>
</feature>
<evidence type="ECO:0000256" key="2">
    <source>
        <dbReference type="ARBA" id="ARBA00004514"/>
    </source>
</evidence>
<evidence type="ECO:0000313" key="13">
    <source>
        <dbReference type="Proteomes" id="UP001152798"/>
    </source>
</evidence>
<dbReference type="InterPro" id="IPR019775">
    <property type="entry name" value="WD40_repeat_CS"/>
</dbReference>
<reference evidence="12" key="1">
    <citation type="submission" date="2022-01" db="EMBL/GenBank/DDBJ databases">
        <authorList>
            <person name="King R."/>
        </authorList>
    </citation>
    <scope>NUCLEOTIDE SEQUENCE</scope>
</reference>
<keyword evidence="3" id="KW-0813">Transport</keyword>
<feature type="repeat" description="WD" evidence="11">
    <location>
        <begin position="157"/>
        <end position="190"/>
    </location>
</feature>
<dbReference type="InterPro" id="IPR015943">
    <property type="entry name" value="WD40/YVTN_repeat-like_dom_sf"/>
</dbReference>
<dbReference type="Pfam" id="PF00400">
    <property type="entry name" value="WD40"/>
    <property type="match status" value="4"/>
</dbReference>
<dbReference type="Proteomes" id="UP001152798">
    <property type="component" value="Chromosome 2"/>
</dbReference>
<gene>
    <name evidence="12" type="ORF">NEZAVI_LOCUS3332</name>
</gene>
<dbReference type="AlphaFoldDB" id="A0A9P0EEW4"/>
<comment type="subcellular location">
    <subcellularLocation>
        <location evidence="2">Cytoplasm</location>
        <location evidence="2">Cytosol</location>
    </subcellularLocation>
    <subcellularLocation>
        <location evidence="1">Peroxisome matrix</location>
    </subcellularLocation>
</comment>
<keyword evidence="5 11" id="KW-0853">WD repeat</keyword>